<dbReference type="Pfam" id="PF00749">
    <property type="entry name" value="tRNA-synt_1c"/>
    <property type="match status" value="1"/>
</dbReference>
<gene>
    <name evidence="13" type="ORF">LECACI_7A006542</name>
</gene>
<dbReference type="FunFam" id="2.40.240.10:FF:000007">
    <property type="entry name" value="Glutamine--tRNA ligase"/>
    <property type="match status" value="1"/>
</dbReference>
<dbReference type="GO" id="GO:0004819">
    <property type="term" value="F:glutamine-tRNA ligase activity"/>
    <property type="evidence" value="ECO:0007669"/>
    <property type="project" value="UniProtKB-EC"/>
</dbReference>
<evidence type="ECO:0000256" key="4">
    <source>
        <dbReference type="ARBA" id="ARBA00022741"/>
    </source>
</evidence>
<dbReference type="PROSITE" id="PS00178">
    <property type="entry name" value="AA_TRNA_LIGASE_I"/>
    <property type="match status" value="1"/>
</dbReference>
<dbReference type="GO" id="GO:0005524">
    <property type="term" value="F:ATP binding"/>
    <property type="evidence" value="ECO:0007669"/>
    <property type="project" value="UniProtKB-KW"/>
</dbReference>
<evidence type="ECO:0000259" key="10">
    <source>
        <dbReference type="Pfam" id="PF00749"/>
    </source>
</evidence>
<dbReference type="AlphaFoldDB" id="A0AAI8Z2S5"/>
<dbReference type="EMBL" id="CAVMBE010000047">
    <property type="protein sequence ID" value="CAK4031384.1"/>
    <property type="molecule type" value="Genomic_DNA"/>
</dbReference>
<dbReference type="GO" id="GO:0006425">
    <property type="term" value="P:glutaminyl-tRNA aminoacylation"/>
    <property type="evidence" value="ECO:0007669"/>
    <property type="project" value="InterPro"/>
</dbReference>
<keyword evidence="7 9" id="KW-0030">Aminoacyl-tRNA synthetase</keyword>
<keyword evidence="6 9" id="KW-0648">Protein biosynthesis</keyword>
<dbReference type="InterPro" id="IPR014729">
    <property type="entry name" value="Rossmann-like_a/b/a_fold"/>
</dbReference>
<evidence type="ECO:0000313" key="14">
    <source>
        <dbReference type="Proteomes" id="UP001296104"/>
    </source>
</evidence>
<dbReference type="PANTHER" id="PTHR43097:SF4">
    <property type="entry name" value="GLUTAMINE--TRNA LIGASE"/>
    <property type="match status" value="1"/>
</dbReference>
<feature type="domain" description="Glutamyl/glutaminyl-tRNA synthetase class Ib anti-codon binding" evidence="11">
    <location>
        <begin position="366"/>
        <end position="465"/>
    </location>
</feature>
<feature type="domain" description="tRNA synthetases class I (E and Q) anti-codon binding" evidence="12">
    <location>
        <begin position="481"/>
        <end position="541"/>
    </location>
</feature>
<dbReference type="Proteomes" id="UP001296104">
    <property type="component" value="Unassembled WGS sequence"/>
</dbReference>
<dbReference type="InterPro" id="IPR011035">
    <property type="entry name" value="Ribosomal_bL25/Gln-tRNA_synth"/>
</dbReference>
<dbReference type="InterPro" id="IPR020058">
    <property type="entry name" value="Glu/Gln-tRNA-synth_Ib_cat-dom"/>
</dbReference>
<dbReference type="Gene3D" id="3.40.50.620">
    <property type="entry name" value="HUPs"/>
    <property type="match status" value="1"/>
</dbReference>
<dbReference type="InterPro" id="IPR004514">
    <property type="entry name" value="Gln-tRNA-synth"/>
</dbReference>
<comment type="catalytic activity">
    <reaction evidence="8">
        <text>tRNA(Gln) + L-glutamine + ATP = L-glutaminyl-tRNA(Gln) + AMP + diphosphate</text>
        <dbReference type="Rhea" id="RHEA:20121"/>
        <dbReference type="Rhea" id="RHEA-COMP:9662"/>
        <dbReference type="Rhea" id="RHEA-COMP:9681"/>
        <dbReference type="ChEBI" id="CHEBI:30616"/>
        <dbReference type="ChEBI" id="CHEBI:33019"/>
        <dbReference type="ChEBI" id="CHEBI:58359"/>
        <dbReference type="ChEBI" id="CHEBI:78442"/>
        <dbReference type="ChEBI" id="CHEBI:78521"/>
        <dbReference type="ChEBI" id="CHEBI:456215"/>
        <dbReference type="EC" id="6.1.1.18"/>
    </reaction>
</comment>
<dbReference type="GO" id="GO:0005829">
    <property type="term" value="C:cytosol"/>
    <property type="evidence" value="ECO:0007669"/>
    <property type="project" value="TreeGrafter"/>
</dbReference>
<dbReference type="InterPro" id="IPR001412">
    <property type="entry name" value="aa-tRNA-synth_I_CS"/>
</dbReference>
<dbReference type="Pfam" id="PF20974">
    <property type="entry name" value="tRNA-synt_1c_C2"/>
    <property type="match status" value="1"/>
</dbReference>
<name>A0AAI8Z2S5_9PEZI</name>
<dbReference type="Pfam" id="PF03950">
    <property type="entry name" value="tRNA-synt_1c_C"/>
    <property type="match status" value="1"/>
</dbReference>
<dbReference type="FunFam" id="2.40.240.10:FF:000015">
    <property type="entry name" value="Glutaminyl-tRNA synthetase"/>
    <property type="match status" value="1"/>
</dbReference>
<evidence type="ECO:0000256" key="7">
    <source>
        <dbReference type="ARBA" id="ARBA00023146"/>
    </source>
</evidence>
<dbReference type="Gene3D" id="2.40.240.10">
    <property type="entry name" value="Ribosomal Protein L25, Chain P"/>
    <property type="match status" value="2"/>
</dbReference>
<accession>A0AAI8Z2S5</accession>
<evidence type="ECO:0000259" key="12">
    <source>
        <dbReference type="Pfam" id="PF20974"/>
    </source>
</evidence>
<evidence type="ECO:0000256" key="9">
    <source>
        <dbReference type="RuleBase" id="RU363037"/>
    </source>
</evidence>
<dbReference type="InterPro" id="IPR020059">
    <property type="entry name" value="Glu/Gln-tRNA-synth_Ib_codon-bd"/>
</dbReference>
<dbReference type="SUPFAM" id="SSF50715">
    <property type="entry name" value="Ribosomal protein L25-like"/>
    <property type="match status" value="1"/>
</dbReference>
<organism evidence="13 14">
    <name type="scientific">Lecanosticta acicola</name>
    <dbReference type="NCBI Taxonomy" id="111012"/>
    <lineage>
        <taxon>Eukaryota</taxon>
        <taxon>Fungi</taxon>
        <taxon>Dikarya</taxon>
        <taxon>Ascomycota</taxon>
        <taxon>Pezizomycotina</taxon>
        <taxon>Dothideomycetes</taxon>
        <taxon>Dothideomycetidae</taxon>
        <taxon>Mycosphaerellales</taxon>
        <taxon>Mycosphaerellaceae</taxon>
        <taxon>Lecanosticta</taxon>
    </lineage>
</organism>
<keyword evidence="3 9" id="KW-0436">Ligase</keyword>
<feature type="domain" description="Glutamyl/glutaminyl-tRNA synthetase class Ib catalytic" evidence="10">
    <location>
        <begin position="30"/>
        <end position="361"/>
    </location>
</feature>
<evidence type="ECO:0000259" key="11">
    <source>
        <dbReference type="Pfam" id="PF03950"/>
    </source>
</evidence>
<keyword evidence="5 9" id="KW-0067">ATP-binding</keyword>
<comment type="caution">
    <text evidence="13">The sequence shown here is derived from an EMBL/GenBank/DDBJ whole genome shotgun (WGS) entry which is preliminary data.</text>
</comment>
<evidence type="ECO:0000256" key="8">
    <source>
        <dbReference type="ARBA" id="ARBA00048270"/>
    </source>
</evidence>
<keyword evidence="4 9" id="KW-0547">Nucleotide-binding</keyword>
<protein>
    <recommendedName>
        <fullName evidence="2">glutamine--tRNA ligase</fullName>
        <ecNumber evidence="2">6.1.1.18</ecNumber>
    </recommendedName>
</protein>
<dbReference type="EC" id="6.1.1.18" evidence="2"/>
<dbReference type="NCBIfam" id="TIGR00440">
    <property type="entry name" value="glnS"/>
    <property type="match status" value="1"/>
</dbReference>
<sequence length="601" mass="68949">MEGADEIFKAGCLRDVYEERPLGSPNVSRIVTRFQPEPNGFLHLGHAKAIAINFGFARYHHGDCNLRFDDTNPGEEKERFFTAIRDIITWLGFEPANITYSSDHFERLYQLAENLVERDGAYVCHCSAEDIKRLRGGGKESKGSLARRACAHRDRPIEESLQEFRAMREGKYAKGEAVLRMKQDLRDGNPQMWDLAAYRIAEPGKSHHFRTQNAWRIYPTYDFAHCLCDSLEGISHSLCTTEFELSRVSYEWLCDQLEVYKPMQRAYVPQGAFGIFPRLMARRYGRLQLEGVVLSKRKLKALVEGKHVRGWDDPRLYTLVALRRRGIPPGALLSFVNDLGVSKATTVIRATRFEQSVRKFLEQTVPRLLIILDPLEVEIEDLPENHEEMVDVPFAKDPAYGTHHVPFTRTVYVERSDFREVDSKDFFRLAPGKPVGLLRVPFPIVVTRYDKDESTGQVTNVYASYMRPREGEKFKKPKTYIHWVAHSATHQSPIMAEARLFSSLFDRAEPDTHPDGFLAALNPESEVIYPNAMIEIGLHEIQNRAPWPAREGERHLDSMEQRPESVRFQGMRVGYFCLDSDATTGRPVLNRIVTLKEDTGK</sequence>
<dbReference type="InterPro" id="IPR050132">
    <property type="entry name" value="Gln/Glu-tRNA_Ligase"/>
</dbReference>
<dbReference type="PANTHER" id="PTHR43097">
    <property type="entry name" value="GLUTAMINE-TRNA LIGASE"/>
    <property type="match status" value="1"/>
</dbReference>
<dbReference type="SUPFAM" id="SSF52374">
    <property type="entry name" value="Nucleotidylyl transferase"/>
    <property type="match status" value="1"/>
</dbReference>
<dbReference type="InterPro" id="IPR000924">
    <property type="entry name" value="Glu/Gln-tRNA-synth"/>
</dbReference>
<evidence type="ECO:0000256" key="3">
    <source>
        <dbReference type="ARBA" id="ARBA00022598"/>
    </source>
</evidence>
<evidence type="ECO:0000313" key="13">
    <source>
        <dbReference type="EMBL" id="CAK4031384.1"/>
    </source>
</evidence>
<dbReference type="FunFam" id="3.40.50.620:FF:000037">
    <property type="entry name" value="Glutamine--tRNA ligase cytoplasmic"/>
    <property type="match status" value="1"/>
</dbReference>
<evidence type="ECO:0000256" key="1">
    <source>
        <dbReference type="ARBA" id="ARBA00005594"/>
    </source>
</evidence>
<evidence type="ECO:0000256" key="5">
    <source>
        <dbReference type="ARBA" id="ARBA00022840"/>
    </source>
</evidence>
<evidence type="ECO:0000256" key="6">
    <source>
        <dbReference type="ARBA" id="ARBA00022917"/>
    </source>
</evidence>
<dbReference type="InterPro" id="IPR049437">
    <property type="entry name" value="tRNA-synt_1c_C2"/>
</dbReference>
<evidence type="ECO:0000256" key="2">
    <source>
        <dbReference type="ARBA" id="ARBA00012836"/>
    </source>
</evidence>
<dbReference type="PRINTS" id="PR00987">
    <property type="entry name" value="TRNASYNTHGLU"/>
</dbReference>
<proteinExistence type="inferred from homology"/>
<reference evidence="13" key="1">
    <citation type="submission" date="2023-11" db="EMBL/GenBank/DDBJ databases">
        <authorList>
            <person name="Alioto T."/>
            <person name="Alioto T."/>
            <person name="Gomez Garrido J."/>
        </authorList>
    </citation>
    <scope>NUCLEOTIDE SEQUENCE</scope>
</reference>
<dbReference type="InterPro" id="IPR020056">
    <property type="entry name" value="Rbsml_bL25/Gln-tRNA_synth_N"/>
</dbReference>
<comment type="similarity">
    <text evidence="1 9">Belongs to the class-I aminoacyl-tRNA synthetase family.</text>
</comment>
<keyword evidence="14" id="KW-1185">Reference proteome</keyword>